<keyword evidence="1" id="KW-0472">Membrane</keyword>
<dbReference type="AlphaFoldDB" id="A0A974XF80"/>
<dbReference type="InterPro" id="IPR012902">
    <property type="entry name" value="N_methyl_site"/>
</dbReference>
<sequence length="154" mass="17164">MKMTKKWFRENRKGLTLVELVITLAIAILILGAIFSFFFFNNSLYNKGTALSQVQFDVRMASQYVTKELRNVDEISTTDNALADSMDLTSLSAKYPLVNGISFEIVNSGTHYMVSYTIQGSDASGENNYQIDTNVLLNNITNTTPGSGSVIYYE</sequence>
<evidence type="ECO:0000313" key="3">
    <source>
        <dbReference type="Proteomes" id="UP000663499"/>
    </source>
</evidence>
<dbReference type="EMBL" id="CP071444">
    <property type="protein sequence ID" value="QSX08651.1"/>
    <property type="molecule type" value="Genomic_DNA"/>
</dbReference>
<proteinExistence type="predicted"/>
<organism evidence="2 3">
    <name type="scientific">Alkalibacter rhizosphaerae</name>
    <dbReference type="NCBI Taxonomy" id="2815577"/>
    <lineage>
        <taxon>Bacteria</taxon>
        <taxon>Bacillati</taxon>
        <taxon>Bacillota</taxon>
        <taxon>Clostridia</taxon>
        <taxon>Eubacteriales</taxon>
        <taxon>Eubacteriaceae</taxon>
        <taxon>Alkalibacter</taxon>
    </lineage>
</organism>
<dbReference type="PROSITE" id="PS00409">
    <property type="entry name" value="PROKAR_NTER_METHYL"/>
    <property type="match status" value="1"/>
</dbReference>
<feature type="transmembrane region" description="Helical" evidence="1">
    <location>
        <begin position="20"/>
        <end position="40"/>
    </location>
</feature>
<keyword evidence="1" id="KW-0812">Transmembrane</keyword>
<reference evidence="2" key="1">
    <citation type="submission" date="2021-03" db="EMBL/GenBank/DDBJ databases">
        <title>Alkalibacter marinus sp. nov., isolated from tidal flat sediment.</title>
        <authorList>
            <person name="Namirimu T."/>
            <person name="Yang J.-A."/>
            <person name="Yang S.-H."/>
            <person name="Kim Y.-J."/>
            <person name="Kwon K.K."/>
        </authorList>
    </citation>
    <scope>NUCLEOTIDE SEQUENCE</scope>
    <source>
        <strain evidence="2">ES005</strain>
    </source>
</reference>
<evidence type="ECO:0000256" key="1">
    <source>
        <dbReference type="SAM" id="Phobius"/>
    </source>
</evidence>
<keyword evidence="1" id="KW-1133">Transmembrane helix</keyword>
<evidence type="ECO:0000313" key="2">
    <source>
        <dbReference type="EMBL" id="QSX08651.1"/>
    </source>
</evidence>
<dbReference type="KEGG" id="alka:J0B03_00740"/>
<dbReference type="Proteomes" id="UP000663499">
    <property type="component" value="Chromosome"/>
</dbReference>
<keyword evidence="3" id="KW-1185">Reference proteome</keyword>
<accession>A0A974XF80</accession>
<name>A0A974XF80_9FIRM</name>
<gene>
    <name evidence="2" type="ORF">J0B03_00740</name>
</gene>
<dbReference type="Pfam" id="PF07963">
    <property type="entry name" value="N_methyl"/>
    <property type="match status" value="1"/>
</dbReference>
<dbReference type="RefSeq" id="WP_207299992.1">
    <property type="nucleotide sequence ID" value="NZ_CP071444.1"/>
</dbReference>
<protein>
    <submittedName>
        <fullName evidence="2">Prepilin-type N-terminal cleavage/methylation domain-containing protein</fullName>
    </submittedName>
</protein>